<evidence type="ECO:0000313" key="3">
    <source>
        <dbReference type="Proteomes" id="UP000054279"/>
    </source>
</evidence>
<proteinExistence type="predicted"/>
<name>A0A0C9USA4_SPHS4</name>
<keyword evidence="1" id="KW-1133">Transmembrane helix</keyword>
<protein>
    <submittedName>
        <fullName evidence="2">Uncharacterized protein</fullName>
    </submittedName>
</protein>
<evidence type="ECO:0000313" key="2">
    <source>
        <dbReference type="EMBL" id="KIJ37694.1"/>
    </source>
</evidence>
<dbReference type="EMBL" id="KN837167">
    <property type="protein sequence ID" value="KIJ37694.1"/>
    <property type="molecule type" value="Genomic_DNA"/>
</dbReference>
<keyword evidence="3" id="KW-1185">Reference proteome</keyword>
<accession>A0A0C9USA4</accession>
<sequence>MTVTSLLVFEMLHSAFSIHAIYFNVITNFGNPSALLGGGVWSADINFSVIVSSVSFSLWTVIIDSLLFEALNVLFVHLSYSLYIYHVGGKRLIIPIAVVRTRNVLK</sequence>
<evidence type="ECO:0000256" key="1">
    <source>
        <dbReference type="SAM" id="Phobius"/>
    </source>
</evidence>
<keyword evidence="1" id="KW-0472">Membrane</keyword>
<dbReference type="Proteomes" id="UP000054279">
    <property type="component" value="Unassembled WGS sequence"/>
</dbReference>
<dbReference type="HOGENOM" id="CLU_2224895_0_0_1"/>
<feature type="transmembrane region" description="Helical" evidence="1">
    <location>
        <begin position="65"/>
        <end position="85"/>
    </location>
</feature>
<dbReference type="AlphaFoldDB" id="A0A0C9USA4"/>
<dbReference type="OrthoDB" id="2535105at2759"/>
<organism evidence="2 3">
    <name type="scientific">Sphaerobolus stellatus (strain SS14)</name>
    <dbReference type="NCBI Taxonomy" id="990650"/>
    <lineage>
        <taxon>Eukaryota</taxon>
        <taxon>Fungi</taxon>
        <taxon>Dikarya</taxon>
        <taxon>Basidiomycota</taxon>
        <taxon>Agaricomycotina</taxon>
        <taxon>Agaricomycetes</taxon>
        <taxon>Phallomycetidae</taxon>
        <taxon>Geastrales</taxon>
        <taxon>Sphaerobolaceae</taxon>
        <taxon>Sphaerobolus</taxon>
    </lineage>
</organism>
<gene>
    <name evidence="2" type="ORF">M422DRAFT_50276</name>
</gene>
<reference evidence="2 3" key="1">
    <citation type="submission" date="2014-06" db="EMBL/GenBank/DDBJ databases">
        <title>Evolutionary Origins and Diversification of the Mycorrhizal Mutualists.</title>
        <authorList>
            <consortium name="DOE Joint Genome Institute"/>
            <consortium name="Mycorrhizal Genomics Consortium"/>
            <person name="Kohler A."/>
            <person name="Kuo A."/>
            <person name="Nagy L.G."/>
            <person name="Floudas D."/>
            <person name="Copeland A."/>
            <person name="Barry K.W."/>
            <person name="Cichocki N."/>
            <person name="Veneault-Fourrey C."/>
            <person name="LaButti K."/>
            <person name="Lindquist E.A."/>
            <person name="Lipzen A."/>
            <person name="Lundell T."/>
            <person name="Morin E."/>
            <person name="Murat C."/>
            <person name="Riley R."/>
            <person name="Ohm R."/>
            <person name="Sun H."/>
            <person name="Tunlid A."/>
            <person name="Henrissat B."/>
            <person name="Grigoriev I.V."/>
            <person name="Hibbett D.S."/>
            <person name="Martin F."/>
        </authorList>
    </citation>
    <scope>NUCLEOTIDE SEQUENCE [LARGE SCALE GENOMIC DNA]</scope>
    <source>
        <strain evidence="2 3">SS14</strain>
    </source>
</reference>
<keyword evidence="1" id="KW-0812">Transmembrane</keyword>